<dbReference type="Gene3D" id="3.30.70.1060">
    <property type="entry name" value="Dimeric alpha+beta barrel"/>
    <property type="match status" value="1"/>
</dbReference>
<keyword evidence="2" id="KW-1185">Reference proteome</keyword>
<dbReference type="Proteomes" id="UP000721844">
    <property type="component" value="Unassembled WGS sequence"/>
</dbReference>
<sequence length="97" mass="10703">MKVMAIGSLTQPLTPEQRAEVMPKEVPHTLKLYLDGKVDQFWFRQDQPGPIFLMNAETVEQAKATTDQMPLVIAGYATYTFIPVGPLAPLGMLIAGK</sequence>
<reference evidence="1 2" key="1">
    <citation type="journal article" date="2021" name="Microorganisms">
        <title>Acidisoma silvae sp. nov. and Acidisomacellulosilytica sp. nov., Two Acidophilic Bacteria Isolated from Decaying Wood, Hydrolyzing Cellulose and Producing Poly-3-hydroxybutyrate.</title>
        <authorList>
            <person name="Mieszkin S."/>
            <person name="Pouder E."/>
            <person name="Uroz S."/>
            <person name="Simon-Colin C."/>
            <person name="Alain K."/>
        </authorList>
    </citation>
    <scope>NUCLEOTIDE SEQUENCE [LARGE SCALE GENOMIC DNA]</scope>
    <source>
        <strain evidence="1 2">HW T5.17</strain>
    </source>
</reference>
<evidence type="ECO:0008006" key="3">
    <source>
        <dbReference type="Google" id="ProtNLM"/>
    </source>
</evidence>
<name>A0A964E5R6_9PROT</name>
<comment type="caution">
    <text evidence="1">The sequence shown here is derived from an EMBL/GenBank/DDBJ whole genome shotgun (WGS) entry which is preliminary data.</text>
</comment>
<dbReference type="EMBL" id="JAESVA010000009">
    <property type="protein sequence ID" value="MCB8882796.1"/>
    <property type="molecule type" value="Genomic_DNA"/>
</dbReference>
<dbReference type="RefSeq" id="WP_227309451.1">
    <property type="nucleotide sequence ID" value="NZ_JAESVA010000009.1"/>
</dbReference>
<organism evidence="1 2">
    <name type="scientific">Acidisoma cellulosilyticum</name>
    <dbReference type="NCBI Taxonomy" id="2802395"/>
    <lineage>
        <taxon>Bacteria</taxon>
        <taxon>Pseudomonadati</taxon>
        <taxon>Pseudomonadota</taxon>
        <taxon>Alphaproteobacteria</taxon>
        <taxon>Acetobacterales</taxon>
        <taxon>Acidocellaceae</taxon>
        <taxon>Acidisoma</taxon>
    </lineage>
</organism>
<accession>A0A964E5R6</accession>
<gene>
    <name evidence="1" type="ORF">ACELLULO517_21300</name>
</gene>
<evidence type="ECO:0000313" key="2">
    <source>
        <dbReference type="Proteomes" id="UP000721844"/>
    </source>
</evidence>
<evidence type="ECO:0000313" key="1">
    <source>
        <dbReference type="EMBL" id="MCB8882796.1"/>
    </source>
</evidence>
<protein>
    <recommendedName>
        <fullName evidence="3">Muconolactone isomerase domain-containing protein</fullName>
    </recommendedName>
</protein>
<proteinExistence type="predicted"/>
<dbReference type="AlphaFoldDB" id="A0A964E5R6"/>